<reference evidence="1 2" key="1">
    <citation type="submission" date="2024-01" db="EMBL/GenBank/DDBJ databases">
        <authorList>
            <person name="Waweru B."/>
        </authorList>
    </citation>
    <scope>NUCLEOTIDE SEQUENCE [LARGE SCALE GENOMIC DNA]</scope>
</reference>
<sequence length="91" mass="10385">MEKVRALSVTNQIFKPRPNPAHDLKKMAGIDKPRNSETPTIVMFLKLAVWLYCKVERPSATIRPHMKQSIEAAKAWGIDARMAPTFPINER</sequence>
<dbReference type="AlphaFoldDB" id="A0AAV1RVH9"/>
<evidence type="ECO:0000313" key="1">
    <source>
        <dbReference type="EMBL" id="CAK7339638.1"/>
    </source>
</evidence>
<organism evidence="1 2">
    <name type="scientific">Dovyalis caffra</name>
    <dbReference type="NCBI Taxonomy" id="77055"/>
    <lineage>
        <taxon>Eukaryota</taxon>
        <taxon>Viridiplantae</taxon>
        <taxon>Streptophyta</taxon>
        <taxon>Embryophyta</taxon>
        <taxon>Tracheophyta</taxon>
        <taxon>Spermatophyta</taxon>
        <taxon>Magnoliopsida</taxon>
        <taxon>eudicotyledons</taxon>
        <taxon>Gunneridae</taxon>
        <taxon>Pentapetalae</taxon>
        <taxon>rosids</taxon>
        <taxon>fabids</taxon>
        <taxon>Malpighiales</taxon>
        <taxon>Salicaceae</taxon>
        <taxon>Flacourtieae</taxon>
        <taxon>Dovyalis</taxon>
    </lineage>
</organism>
<dbReference type="Proteomes" id="UP001314170">
    <property type="component" value="Unassembled WGS sequence"/>
</dbReference>
<keyword evidence="2" id="KW-1185">Reference proteome</keyword>
<accession>A0AAV1RVH9</accession>
<proteinExistence type="predicted"/>
<comment type="caution">
    <text evidence="1">The sequence shown here is derived from an EMBL/GenBank/DDBJ whole genome shotgun (WGS) entry which is preliminary data.</text>
</comment>
<name>A0AAV1RVH9_9ROSI</name>
<dbReference type="EMBL" id="CAWUPB010001158">
    <property type="protein sequence ID" value="CAK7339638.1"/>
    <property type="molecule type" value="Genomic_DNA"/>
</dbReference>
<protein>
    <submittedName>
        <fullName evidence="1">Uncharacterized protein</fullName>
    </submittedName>
</protein>
<evidence type="ECO:0000313" key="2">
    <source>
        <dbReference type="Proteomes" id="UP001314170"/>
    </source>
</evidence>
<gene>
    <name evidence="1" type="ORF">DCAF_LOCUS14696</name>
</gene>